<keyword evidence="4" id="KW-1185">Reference proteome</keyword>
<dbReference type="PROSITE" id="PS50889">
    <property type="entry name" value="S4"/>
    <property type="match status" value="1"/>
</dbReference>
<comment type="caution">
    <text evidence="3">The sequence shown here is derived from an EMBL/GenBank/DDBJ whole genome shotgun (WGS) entry which is preliminary data.</text>
</comment>
<dbReference type="InterPro" id="IPR040591">
    <property type="entry name" value="RqcP2_RBD"/>
</dbReference>
<evidence type="ECO:0000313" key="3">
    <source>
        <dbReference type="EMBL" id="MDE5413043.1"/>
    </source>
</evidence>
<sequence>MSIYQHFRNEERSFVDQVLDWKQEVTVQYTYKLTDFLDPRQQDIIKAIIGKDEEISLSFWGGTSYTERKRALLSPTFFELSMSDFQVQAFELRYPRKFITLEHRDVLGSLMGLGLKREKFGDIIIQDEGIQIIAASEVTSFLELNLQKVGQAKVKIVPINNEDIVQTNEEWTEESTTISSLRLDTLLSGMYNISRTKSSLYIERGLVKVNWKTIEDASFQVQEGDYLSVRGFGRSKLISMAGSTKKGKIRILFGRKK</sequence>
<gene>
    <name evidence="3" type="ORF">N7Z68_06570</name>
</gene>
<dbReference type="SMART" id="SM00363">
    <property type="entry name" value="S4"/>
    <property type="match status" value="1"/>
</dbReference>
<keyword evidence="1" id="KW-0694">RNA-binding</keyword>
<evidence type="ECO:0000256" key="1">
    <source>
        <dbReference type="PROSITE-ProRule" id="PRU00182"/>
    </source>
</evidence>
<dbReference type="Pfam" id="PF01479">
    <property type="entry name" value="S4"/>
    <property type="match status" value="1"/>
</dbReference>
<dbReference type="Pfam" id="PF21278">
    <property type="entry name" value="YlmH_1st"/>
    <property type="match status" value="1"/>
</dbReference>
<organism evidence="3 4">
    <name type="scientific">Alkalihalobacterium chitinilyticum</name>
    <dbReference type="NCBI Taxonomy" id="2980103"/>
    <lineage>
        <taxon>Bacteria</taxon>
        <taxon>Bacillati</taxon>
        <taxon>Bacillota</taxon>
        <taxon>Bacilli</taxon>
        <taxon>Bacillales</taxon>
        <taxon>Bacillaceae</taxon>
        <taxon>Alkalihalobacterium</taxon>
    </lineage>
</organism>
<dbReference type="CDD" id="cd00165">
    <property type="entry name" value="S4"/>
    <property type="match status" value="1"/>
</dbReference>
<dbReference type="PANTHER" id="PTHR13633:SF3">
    <property type="entry name" value="MITOCHONDRIAL TRANSCRIPTION RESCUE FACTOR 1"/>
    <property type="match status" value="1"/>
</dbReference>
<dbReference type="Gene3D" id="3.30.1370.160">
    <property type="match status" value="1"/>
</dbReference>
<proteinExistence type="predicted"/>
<dbReference type="InterPro" id="IPR012677">
    <property type="entry name" value="Nucleotide-bd_a/b_plait_sf"/>
</dbReference>
<dbReference type="PANTHER" id="PTHR13633">
    <property type="entry name" value="MITOCHONDRIAL TRANSCRIPTION RESCUE FACTOR 1"/>
    <property type="match status" value="1"/>
</dbReference>
<dbReference type="RefSeq" id="WP_275117661.1">
    <property type="nucleotide sequence ID" value="NZ_JAOTPO010000003.1"/>
</dbReference>
<name>A0ABT5VC66_9BACI</name>
<dbReference type="InterPro" id="IPR002942">
    <property type="entry name" value="S4_RNA-bd"/>
</dbReference>
<evidence type="ECO:0000259" key="2">
    <source>
        <dbReference type="SMART" id="SM00363"/>
    </source>
</evidence>
<reference evidence="3" key="1">
    <citation type="submission" date="2024-05" db="EMBL/GenBank/DDBJ databases">
        <title>Alkalihalobacillus sp. strain MEB203 novel alkaliphilic bacterium from Lonar Lake, India.</title>
        <authorList>
            <person name="Joshi A."/>
            <person name="Thite S."/>
            <person name="Mengade P."/>
        </authorList>
    </citation>
    <scope>NUCLEOTIDE SEQUENCE</scope>
    <source>
        <strain evidence="3">MEB 203</strain>
    </source>
</reference>
<dbReference type="Proteomes" id="UP001148125">
    <property type="component" value="Unassembled WGS sequence"/>
</dbReference>
<feature type="domain" description="RNA-binding S4" evidence="2">
    <location>
        <begin position="181"/>
        <end position="238"/>
    </location>
</feature>
<dbReference type="InterPro" id="IPR036986">
    <property type="entry name" value="S4_RNA-bd_sf"/>
</dbReference>
<evidence type="ECO:0000313" key="4">
    <source>
        <dbReference type="Proteomes" id="UP001148125"/>
    </source>
</evidence>
<dbReference type="Gene3D" id="3.30.70.330">
    <property type="match status" value="1"/>
</dbReference>
<accession>A0ABT5VC66</accession>
<dbReference type="InterPro" id="IPR048443">
    <property type="entry name" value="RqcP2_N"/>
</dbReference>
<protein>
    <submittedName>
        <fullName evidence="3">RNA-binding protein</fullName>
    </submittedName>
</protein>
<dbReference type="SUPFAM" id="SSF55174">
    <property type="entry name" value="Alpha-L RNA-binding motif"/>
    <property type="match status" value="1"/>
</dbReference>
<dbReference type="Pfam" id="PF17774">
    <property type="entry name" value="YlmH_RBD"/>
    <property type="match status" value="1"/>
</dbReference>
<dbReference type="Gene3D" id="3.10.290.10">
    <property type="entry name" value="RNA-binding S4 domain"/>
    <property type="match status" value="1"/>
</dbReference>
<dbReference type="EMBL" id="JAOTPO010000003">
    <property type="protein sequence ID" value="MDE5413043.1"/>
    <property type="molecule type" value="Genomic_DNA"/>
</dbReference>